<keyword evidence="8 12" id="KW-0413">Isomerase</keyword>
<keyword evidence="5 8" id="KW-0697">Rotamase</keyword>
<proteinExistence type="inferred from homology"/>
<feature type="signal peptide" evidence="10">
    <location>
        <begin position="1"/>
        <end position="25"/>
    </location>
</feature>
<gene>
    <name evidence="12" type="ORF">SAMN05428963_105126</name>
</gene>
<dbReference type="Gene3D" id="1.10.8.1040">
    <property type="match status" value="1"/>
</dbReference>
<organism evidence="12 13">
    <name type="scientific">Consotaella salsifontis</name>
    <dbReference type="NCBI Taxonomy" id="1365950"/>
    <lineage>
        <taxon>Bacteria</taxon>
        <taxon>Pseudomonadati</taxon>
        <taxon>Pseudomonadota</taxon>
        <taxon>Alphaproteobacteria</taxon>
        <taxon>Hyphomicrobiales</taxon>
        <taxon>Aurantimonadaceae</taxon>
        <taxon>Consotaella</taxon>
    </lineage>
</organism>
<evidence type="ECO:0000256" key="6">
    <source>
        <dbReference type="ARBA" id="ARBA00030642"/>
    </source>
</evidence>
<evidence type="ECO:0000256" key="4">
    <source>
        <dbReference type="ARBA" id="ARBA00018370"/>
    </source>
</evidence>
<dbReference type="AlphaFoldDB" id="A0A1T4QM31"/>
<dbReference type="EMBL" id="FUXL01000005">
    <property type="protein sequence ID" value="SKA04755.1"/>
    <property type="molecule type" value="Genomic_DNA"/>
</dbReference>
<dbReference type="PROSITE" id="PS51257">
    <property type="entry name" value="PROKAR_LIPOPROTEIN"/>
    <property type="match status" value="1"/>
</dbReference>
<evidence type="ECO:0000256" key="2">
    <source>
        <dbReference type="ARBA" id="ARBA00007656"/>
    </source>
</evidence>
<dbReference type="PROSITE" id="PS50198">
    <property type="entry name" value="PPIC_PPIASE_2"/>
    <property type="match status" value="1"/>
</dbReference>
<feature type="domain" description="PpiC" evidence="11">
    <location>
        <begin position="136"/>
        <end position="226"/>
    </location>
</feature>
<dbReference type="RefSeq" id="WP_078708035.1">
    <property type="nucleotide sequence ID" value="NZ_FUXL01000005.1"/>
</dbReference>
<evidence type="ECO:0000259" key="11">
    <source>
        <dbReference type="PROSITE" id="PS50198"/>
    </source>
</evidence>
<sequence>MKSMPRLMTATAALALSCLALPAIAADNGVLAKVGSAEITENELAIATDELGQQFGQLPPEQQRLAVLSALIDIEALAQEAEKAKLQDDPKVKAKIKLLRDRALHNAYFEKNGLNAISDEELKARYDKEVAAMPATDEIHARHILVKTKEEAEDIIKQLDGGADFAKLATEKSTGPTGPKGGDLGFFGQGQMVPEFEKAAFALEPGSYTKEPVQTQFGWHVIKVEEKRKQQPPAFDEVKDQVKQVVLRDKYMAMIEKARGDLKVTYVDPKLKSQVEDLEKKAAAGAAADPAQATPGK</sequence>
<dbReference type="STRING" id="1365950.SAMN05428963_105126"/>
<comment type="similarity">
    <text evidence="2">Belongs to the PpiC/parvulin rotamase family.</text>
</comment>
<keyword evidence="10" id="KW-0732">Signal</keyword>
<evidence type="ECO:0000256" key="7">
    <source>
        <dbReference type="ARBA" id="ARBA00031484"/>
    </source>
</evidence>
<evidence type="ECO:0000256" key="5">
    <source>
        <dbReference type="ARBA" id="ARBA00023110"/>
    </source>
</evidence>
<feature type="region of interest" description="Disordered" evidence="9">
    <location>
        <begin position="277"/>
        <end position="297"/>
    </location>
</feature>
<dbReference type="InterPro" id="IPR050245">
    <property type="entry name" value="PrsA_foldase"/>
</dbReference>
<accession>A0A1T4QM31</accession>
<dbReference type="SUPFAM" id="SSF54534">
    <property type="entry name" value="FKBP-like"/>
    <property type="match status" value="1"/>
</dbReference>
<dbReference type="InterPro" id="IPR023058">
    <property type="entry name" value="PPIase_PpiC_CS"/>
</dbReference>
<evidence type="ECO:0000256" key="1">
    <source>
        <dbReference type="ARBA" id="ARBA00000971"/>
    </source>
</evidence>
<dbReference type="InterPro" id="IPR046357">
    <property type="entry name" value="PPIase_dom_sf"/>
</dbReference>
<dbReference type="OrthoDB" id="14196at2"/>
<dbReference type="PANTHER" id="PTHR47245">
    <property type="entry name" value="PEPTIDYLPROLYL ISOMERASE"/>
    <property type="match status" value="1"/>
</dbReference>
<comment type="catalytic activity">
    <reaction evidence="1">
        <text>[protein]-peptidylproline (omega=180) = [protein]-peptidylproline (omega=0)</text>
        <dbReference type="Rhea" id="RHEA:16237"/>
        <dbReference type="Rhea" id="RHEA-COMP:10747"/>
        <dbReference type="Rhea" id="RHEA-COMP:10748"/>
        <dbReference type="ChEBI" id="CHEBI:83833"/>
        <dbReference type="ChEBI" id="CHEBI:83834"/>
        <dbReference type="EC" id="5.2.1.8"/>
    </reaction>
</comment>
<evidence type="ECO:0000256" key="8">
    <source>
        <dbReference type="PROSITE-ProRule" id="PRU00278"/>
    </source>
</evidence>
<protein>
    <recommendedName>
        <fullName evidence="4">Parvulin-like PPIase</fullName>
        <ecNumber evidence="3">5.2.1.8</ecNumber>
    </recommendedName>
    <alternativeName>
        <fullName evidence="6">Peptidyl-prolyl cis-trans isomerase plp</fullName>
    </alternativeName>
    <alternativeName>
        <fullName evidence="7">Rotamase plp</fullName>
    </alternativeName>
</protein>
<dbReference type="PANTHER" id="PTHR47245:SF2">
    <property type="entry name" value="PEPTIDYL-PROLYL CIS-TRANS ISOMERASE HP_0175-RELATED"/>
    <property type="match status" value="1"/>
</dbReference>
<evidence type="ECO:0000256" key="3">
    <source>
        <dbReference type="ARBA" id="ARBA00013194"/>
    </source>
</evidence>
<dbReference type="Pfam" id="PF13616">
    <property type="entry name" value="Rotamase_3"/>
    <property type="match status" value="1"/>
</dbReference>
<dbReference type="EC" id="5.2.1.8" evidence="3"/>
<dbReference type="InterPro" id="IPR027304">
    <property type="entry name" value="Trigger_fact/SurA_dom_sf"/>
</dbReference>
<evidence type="ECO:0000256" key="9">
    <source>
        <dbReference type="SAM" id="MobiDB-lite"/>
    </source>
</evidence>
<dbReference type="Proteomes" id="UP000190135">
    <property type="component" value="Unassembled WGS sequence"/>
</dbReference>
<feature type="compositionally biased region" description="Low complexity" evidence="9">
    <location>
        <begin position="283"/>
        <end position="297"/>
    </location>
</feature>
<dbReference type="Gene3D" id="3.10.50.40">
    <property type="match status" value="1"/>
</dbReference>
<name>A0A1T4QM31_9HYPH</name>
<keyword evidence="13" id="KW-1185">Reference proteome</keyword>
<reference evidence="12 13" key="1">
    <citation type="submission" date="2017-02" db="EMBL/GenBank/DDBJ databases">
        <authorList>
            <person name="Peterson S.W."/>
        </authorList>
    </citation>
    <scope>NUCLEOTIDE SEQUENCE [LARGE SCALE GENOMIC DNA]</scope>
    <source>
        <strain evidence="12 13">USBA 369</strain>
    </source>
</reference>
<evidence type="ECO:0000256" key="10">
    <source>
        <dbReference type="SAM" id="SignalP"/>
    </source>
</evidence>
<dbReference type="GO" id="GO:0003755">
    <property type="term" value="F:peptidyl-prolyl cis-trans isomerase activity"/>
    <property type="evidence" value="ECO:0007669"/>
    <property type="project" value="UniProtKB-KW"/>
</dbReference>
<dbReference type="PROSITE" id="PS01096">
    <property type="entry name" value="PPIC_PPIASE_1"/>
    <property type="match status" value="1"/>
</dbReference>
<dbReference type="SUPFAM" id="SSF109998">
    <property type="entry name" value="Triger factor/SurA peptide-binding domain-like"/>
    <property type="match status" value="1"/>
</dbReference>
<evidence type="ECO:0000313" key="12">
    <source>
        <dbReference type="EMBL" id="SKA04755.1"/>
    </source>
</evidence>
<evidence type="ECO:0000313" key="13">
    <source>
        <dbReference type="Proteomes" id="UP000190135"/>
    </source>
</evidence>
<feature type="chain" id="PRO_5012007050" description="Parvulin-like PPIase" evidence="10">
    <location>
        <begin position="26"/>
        <end position="297"/>
    </location>
</feature>
<dbReference type="InterPro" id="IPR000297">
    <property type="entry name" value="PPIase_PpiC"/>
</dbReference>